<feature type="non-terminal residue" evidence="1">
    <location>
        <position position="1"/>
    </location>
</feature>
<dbReference type="EMBL" id="JAMKFB020000024">
    <property type="protein sequence ID" value="KAL0156888.1"/>
    <property type="molecule type" value="Genomic_DNA"/>
</dbReference>
<protein>
    <submittedName>
        <fullName evidence="1">Uncharacterized protein</fullName>
    </submittedName>
</protein>
<evidence type="ECO:0000313" key="2">
    <source>
        <dbReference type="Proteomes" id="UP001529510"/>
    </source>
</evidence>
<dbReference type="PANTHER" id="PTHR31691:SF1">
    <property type="entry name" value="ROTATIN"/>
    <property type="match status" value="1"/>
</dbReference>
<dbReference type="Proteomes" id="UP001529510">
    <property type="component" value="Unassembled WGS sequence"/>
</dbReference>
<feature type="non-terminal residue" evidence="1">
    <location>
        <position position="59"/>
    </location>
</feature>
<sequence>SPCVHDEDSGLCLVGLPALQALLYHCQFFESVGQMVKSCYTGRHAFTLSPPPPPANVTQ</sequence>
<accession>A0ABD0N9D1</accession>
<dbReference type="PANTHER" id="PTHR31691">
    <property type="entry name" value="ROTATIN"/>
    <property type="match status" value="1"/>
</dbReference>
<reference evidence="1 2" key="1">
    <citation type="submission" date="2024-05" db="EMBL/GenBank/DDBJ databases">
        <title>Genome sequencing and assembly of Indian major carp, Cirrhinus mrigala (Hamilton, 1822).</title>
        <authorList>
            <person name="Mohindra V."/>
            <person name="Chowdhury L.M."/>
            <person name="Lal K."/>
            <person name="Jena J.K."/>
        </authorList>
    </citation>
    <scope>NUCLEOTIDE SEQUENCE [LARGE SCALE GENOMIC DNA]</scope>
    <source>
        <strain evidence="1">CM1030</strain>
        <tissue evidence="1">Blood</tissue>
    </source>
</reference>
<gene>
    <name evidence="1" type="ORF">M9458_048134</name>
</gene>
<keyword evidence="2" id="KW-1185">Reference proteome</keyword>
<comment type="caution">
    <text evidence="1">The sequence shown here is derived from an EMBL/GenBank/DDBJ whole genome shotgun (WGS) entry which is preliminary data.</text>
</comment>
<dbReference type="InterPro" id="IPR030791">
    <property type="entry name" value="Rotatin"/>
</dbReference>
<organism evidence="1 2">
    <name type="scientific">Cirrhinus mrigala</name>
    <name type="common">Mrigala</name>
    <dbReference type="NCBI Taxonomy" id="683832"/>
    <lineage>
        <taxon>Eukaryota</taxon>
        <taxon>Metazoa</taxon>
        <taxon>Chordata</taxon>
        <taxon>Craniata</taxon>
        <taxon>Vertebrata</taxon>
        <taxon>Euteleostomi</taxon>
        <taxon>Actinopterygii</taxon>
        <taxon>Neopterygii</taxon>
        <taxon>Teleostei</taxon>
        <taxon>Ostariophysi</taxon>
        <taxon>Cypriniformes</taxon>
        <taxon>Cyprinidae</taxon>
        <taxon>Labeoninae</taxon>
        <taxon>Labeonini</taxon>
        <taxon>Cirrhinus</taxon>
    </lineage>
</organism>
<proteinExistence type="predicted"/>
<evidence type="ECO:0000313" key="1">
    <source>
        <dbReference type="EMBL" id="KAL0156888.1"/>
    </source>
</evidence>
<dbReference type="AlphaFoldDB" id="A0ABD0N9D1"/>
<name>A0ABD0N9D1_CIRMR</name>